<reference evidence="2 3" key="1">
    <citation type="submission" date="2014-10" db="EMBL/GenBank/DDBJ databases">
        <title>Kaistella solincola genome.</title>
        <authorList>
            <person name="Newman J.D."/>
        </authorList>
    </citation>
    <scope>NUCLEOTIDE SEQUENCE [LARGE SCALE GENOMIC DNA]</scope>
    <source>
        <strain evidence="2 3">DSM 22468</strain>
    </source>
</reference>
<feature type="transmembrane region" description="Helical" evidence="1">
    <location>
        <begin position="152"/>
        <end position="175"/>
    </location>
</feature>
<comment type="caution">
    <text evidence="2">The sequence shown here is derived from an EMBL/GenBank/DDBJ whole genome shotgun (WGS) entry which is preliminary data.</text>
</comment>
<feature type="transmembrane region" description="Helical" evidence="1">
    <location>
        <begin position="84"/>
        <end position="108"/>
    </location>
</feature>
<gene>
    <name evidence="2" type="ORF">OA84_04850</name>
</gene>
<feature type="transmembrane region" description="Helical" evidence="1">
    <location>
        <begin position="286"/>
        <end position="305"/>
    </location>
</feature>
<evidence type="ECO:0000256" key="1">
    <source>
        <dbReference type="SAM" id="Phobius"/>
    </source>
</evidence>
<feature type="transmembrane region" description="Helical" evidence="1">
    <location>
        <begin position="26"/>
        <end position="42"/>
    </location>
</feature>
<protein>
    <recommendedName>
        <fullName evidence="4">EpsG family protein</fullName>
    </recommendedName>
</protein>
<name>A0ABR4ZP51_9FLAO</name>
<evidence type="ECO:0008006" key="4">
    <source>
        <dbReference type="Google" id="ProtNLM"/>
    </source>
</evidence>
<accession>A0ABR4ZP51</accession>
<dbReference type="Pfam" id="PF14897">
    <property type="entry name" value="EpsG"/>
    <property type="match status" value="1"/>
</dbReference>
<dbReference type="InterPro" id="IPR049458">
    <property type="entry name" value="EpsG-like"/>
</dbReference>
<evidence type="ECO:0000313" key="3">
    <source>
        <dbReference type="Proteomes" id="UP000031275"/>
    </source>
</evidence>
<feature type="transmembrane region" description="Helical" evidence="1">
    <location>
        <begin position="120"/>
        <end position="140"/>
    </location>
</feature>
<sequence length="335" mass="38456">MVISIVFGFILLAFIAIFQPVAKFEKYVVIFFGLVMALFAGFREDSYDYIIYELLYENYEEVSVEPSFKAISYLVSHLTDNIRYLFLIFAFLGVAVKLTAISTLSKFVLLSLAVYASNFYLLHEMTQIRAGVAAGFLLLSIKPNVERDLRKFLIFAVLGFLFHYSAILILPLWFLPKKINVRVLALSILFGYASYFIGLDFVKIIPIPGIQEKIEIYMSMQEVNDDKINVFGYLYLLRIAVFYVLLFNYKKLAQKSEYFPLLITIYAISLTLFTVFGSIPAFSSRLSELFGVVEIILIPLLAYLFRLRILGRLAVVLVALVFLLINLYYVELIID</sequence>
<keyword evidence="1" id="KW-1133">Transmembrane helix</keyword>
<organism evidence="2 3">
    <name type="scientific">Kaistella solincola</name>
    <dbReference type="NCBI Taxonomy" id="510955"/>
    <lineage>
        <taxon>Bacteria</taxon>
        <taxon>Pseudomonadati</taxon>
        <taxon>Bacteroidota</taxon>
        <taxon>Flavobacteriia</taxon>
        <taxon>Flavobacteriales</taxon>
        <taxon>Weeksellaceae</taxon>
        <taxon>Chryseobacterium group</taxon>
        <taxon>Kaistella</taxon>
    </lineage>
</organism>
<keyword evidence="3" id="KW-1185">Reference proteome</keyword>
<evidence type="ECO:0000313" key="2">
    <source>
        <dbReference type="EMBL" id="KIA82900.1"/>
    </source>
</evidence>
<keyword evidence="1" id="KW-0812">Transmembrane</keyword>
<feature type="transmembrane region" description="Helical" evidence="1">
    <location>
        <begin position="258"/>
        <end position="279"/>
    </location>
</feature>
<feature type="transmembrane region" description="Helical" evidence="1">
    <location>
        <begin position="181"/>
        <end position="207"/>
    </location>
</feature>
<dbReference type="RefSeq" id="WP_039343266.1">
    <property type="nucleotide sequence ID" value="NZ_JSYK01000003.1"/>
</dbReference>
<dbReference type="Proteomes" id="UP000031275">
    <property type="component" value="Unassembled WGS sequence"/>
</dbReference>
<feature type="transmembrane region" description="Helical" evidence="1">
    <location>
        <begin position="228"/>
        <end position="246"/>
    </location>
</feature>
<keyword evidence="1" id="KW-0472">Membrane</keyword>
<feature type="transmembrane region" description="Helical" evidence="1">
    <location>
        <begin position="311"/>
        <end position="330"/>
    </location>
</feature>
<proteinExistence type="predicted"/>
<dbReference type="EMBL" id="JSYK01000003">
    <property type="protein sequence ID" value="KIA82900.1"/>
    <property type="molecule type" value="Genomic_DNA"/>
</dbReference>